<sequence length="69" mass="7830">MLIETVEDLHPIQNLDLFLHNLFLPLIGRTQRTVDFERTDMLQIQMTLAIKALRAAVRVSGASLLKSGR</sequence>
<reference evidence="1 2" key="1">
    <citation type="submission" date="2023-01" db="EMBL/GenBank/DDBJ databases">
        <authorList>
            <person name="Yoon J.-W."/>
        </authorList>
    </citation>
    <scope>NUCLEOTIDE SEQUENCE [LARGE SCALE GENOMIC DNA]</scope>
    <source>
        <strain evidence="1 2">KMU-50</strain>
    </source>
</reference>
<evidence type="ECO:0000313" key="1">
    <source>
        <dbReference type="EMBL" id="MDA5093112.1"/>
    </source>
</evidence>
<accession>A0ABT4VXZ0</accession>
<comment type="caution">
    <text evidence="1">The sequence shown here is derived from an EMBL/GenBank/DDBJ whole genome shotgun (WGS) entry which is preliminary data.</text>
</comment>
<dbReference type="EMBL" id="JAQIIO010000001">
    <property type="protein sequence ID" value="MDA5093112.1"/>
    <property type="molecule type" value="Genomic_DNA"/>
</dbReference>
<gene>
    <name evidence="1" type="ORF">O2N63_03335</name>
</gene>
<organism evidence="1 2">
    <name type="scientific">Aliiroseovarius salicola</name>
    <dbReference type="NCBI Taxonomy" id="3009082"/>
    <lineage>
        <taxon>Bacteria</taxon>
        <taxon>Pseudomonadati</taxon>
        <taxon>Pseudomonadota</taxon>
        <taxon>Alphaproteobacteria</taxon>
        <taxon>Rhodobacterales</taxon>
        <taxon>Paracoccaceae</taxon>
        <taxon>Aliiroseovarius</taxon>
    </lineage>
</organism>
<proteinExistence type="predicted"/>
<protein>
    <submittedName>
        <fullName evidence="1">Uncharacterized protein</fullName>
    </submittedName>
</protein>
<name>A0ABT4VXZ0_9RHOB</name>
<evidence type="ECO:0000313" key="2">
    <source>
        <dbReference type="Proteomes" id="UP001528040"/>
    </source>
</evidence>
<dbReference type="Proteomes" id="UP001528040">
    <property type="component" value="Unassembled WGS sequence"/>
</dbReference>
<dbReference type="RefSeq" id="WP_271052725.1">
    <property type="nucleotide sequence ID" value="NZ_JAQIIO010000001.1"/>
</dbReference>
<keyword evidence="2" id="KW-1185">Reference proteome</keyword>